<organism evidence="1 2">
    <name type="scientific">Arctium lappa</name>
    <name type="common">Greater burdock</name>
    <name type="synonym">Lappa major</name>
    <dbReference type="NCBI Taxonomy" id="4217"/>
    <lineage>
        <taxon>Eukaryota</taxon>
        <taxon>Viridiplantae</taxon>
        <taxon>Streptophyta</taxon>
        <taxon>Embryophyta</taxon>
        <taxon>Tracheophyta</taxon>
        <taxon>Spermatophyta</taxon>
        <taxon>Magnoliopsida</taxon>
        <taxon>eudicotyledons</taxon>
        <taxon>Gunneridae</taxon>
        <taxon>Pentapetalae</taxon>
        <taxon>asterids</taxon>
        <taxon>campanulids</taxon>
        <taxon>Asterales</taxon>
        <taxon>Asteraceae</taxon>
        <taxon>Carduoideae</taxon>
        <taxon>Cardueae</taxon>
        <taxon>Arctiinae</taxon>
        <taxon>Arctium</taxon>
    </lineage>
</organism>
<dbReference type="Proteomes" id="UP001055879">
    <property type="component" value="Linkage Group LG12"/>
</dbReference>
<gene>
    <name evidence="1" type="ORF">L6452_34045</name>
</gene>
<comment type="caution">
    <text evidence="1">The sequence shown here is derived from an EMBL/GenBank/DDBJ whole genome shotgun (WGS) entry which is preliminary data.</text>
</comment>
<sequence length="273" mass="31876">MRGSGREFRRRVAGVREGERVWSRVSWNRKSRESQGGLARGRVDRSENISKARPSARQYQSQDFDRNMTSFLFFNFLEDWNVPHLWKAFKYYGNVGDIYMARRRMLNGKRFGFVRFKNELEGCERGVGRATEQPCMKEPYEKVETESNRDRRLYSEVVKQKWVEETSVEEDWMVEESRTSNQEIGDYISSRDQGESTAEKIERGSNRSSGDRTQDGAVPTTVFVGGKGSATEGIEGVQQSSFESAPIIKEKRYDDIEKTKCRLRMKRMSFEIW</sequence>
<reference evidence="1 2" key="2">
    <citation type="journal article" date="2022" name="Mol. Ecol. Resour.">
        <title>The genomes of chicory, endive, great burdock and yacon provide insights into Asteraceae paleo-polyploidization history and plant inulin production.</title>
        <authorList>
            <person name="Fan W."/>
            <person name="Wang S."/>
            <person name="Wang H."/>
            <person name="Wang A."/>
            <person name="Jiang F."/>
            <person name="Liu H."/>
            <person name="Zhao H."/>
            <person name="Xu D."/>
            <person name="Zhang Y."/>
        </authorList>
    </citation>
    <scope>NUCLEOTIDE SEQUENCE [LARGE SCALE GENOMIC DNA]</scope>
    <source>
        <strain evidence="2">cv. Niubang</strain>
    </source>
</reference>
<evidence type="ECO:0000313" key="2">
    <source>
        <dbReference type="Proteomes" id="UP001055879"/>
    </source>
</evidence>
<evidence type="ECO:0000313" key="1">
    <source>
        <dbReference type="EMBL" id="KAI3684819.1"/>
    </source>
</evidence>
<name>A0ACB8YIQ5_ARCLA</name>
<dbReference type="EMBL" id="CM042058">
    <property type="protein sequence ID" value="KAI3684819.1"/>
    <property type="molecule type" value="Genomic_DNA"/>
</dbReference>
<keyword evidence="2" id="KW-1185">Reference proteome</keyword>
<proteinExistence type="predicted"/>
<accession>A0ACB8YIQ5</accession>
<reference evidence="2" key="1">
    <citation type="journal article" date="2022" name="Mol. Ecol. Resour.">
        <title>The genomes of chicory, endive, great burdock and yacon provide insights into Asteraceae palaeo-polyploidization history and plant inulin production.</title>
        <authorList>
            <person name="Fan W."/>
            <person name="Wang S."/>
            <person name="Wang H."/>
            <person name="Wang A."/>
            <person name="Jiang F."/>
            <person name="Liu H."/>
            <person name="Zhao H."/>
            <person name="Xu D."/>
            <person name="Zhang Y."/>
        </authorList>
    </citation>
    <scope>NUCLEOTIDE SEQUENCE [LARGE SCALE GENOMIC DNA]</scope>
    <source>
        <strain evidence="2">cv. Niubang</strain>
    </source>
</reference>
<protein>
    <submittedName>
        <fullName evidence="1">Uncharacterized protein</fullName>
    </submittedName>
</protein>